<dbReference type="GO" id="GO:0042981">
    <property type="term" value="P:regulation of apoptotic process"/>
    <property type="evidence" value="ECO:0007669"/>
    <property type="project" value="InterPro"/>
</dbReference>
<dbReference type="InterPro" id="IPR011029">
    <property type="entry name" value="DEATH-like_dom_sf"/>
</dbReference>
<dbReference type="PANTHER" id="PTHR47901:SF3">
    <property type="entry name" value="CASPASE-1"/>
    <property type="match status" value="1"/>
</dbReference>
<dbReference type="GO" id="GO:0072559">
    <property type="term" value="C:NLRP3 inflammasome complex"/>
    <property type="evidence" value="ECO:0007669"/>
    <property type="project" value="TreeGrafter"/>
</dbReference>
<feature type="domain" description="CARD" evidence="1">
    <location>
        <begin position="1"/>
        <end position="91"/>
    </location>
</feature>
<dbReference type="InterPro" id="IPR002398">
    <property type="entry name" value="Pept_C14"/>
</dbReference>
<organism evidence="2 3">
    <name type="scientific">Mastacembelus armatus</name>
    <name type="common">zig-zag eel</name>
    <dbReference type="NCBI Taxonomy" id="205130"/>
    <lineage>
        <taxon>Eukaryota</taxon>
        <taxon>Metazoa</taxon>
        <taxon>Chordata</taxon>
        <taxon>Craniata</taxon>
        <taxon>Vertebrata</taxon>
        <taxon>Euteleostomi</taxon>
        <taxon>Actinopterygii</taxon>
        <taxon>Neopterygii</taxon>
        <taxon>Teleostei</taxon>
        <taxon>Neoteleostei</taxon>
        <taxon>Acanthomorphata</taxon>
        <taxon>Anabantaria</taxon>
        <taxon>Synbranchiformes</taxon>
        <taxon>Mastacembelidae</taxon>
        <taxon>Mastacembelus</taxon>
    </lineage>
</organism>
<protein>
    <recommendedName>
        <fullName evidence="1">CARD domain-containing protein</fullName>
    </recommendedName>
</protein>
<dbReference type="SUPFAM" id="SSF47986">
    <property type="entry name" value="DEATH domain"/>
    <property type="match status" value="1"/>
</dbReference>
<dbReference type="GO" id="GO:0050727">
    <property type="term" value="P:regulation of inflammatory response"/>
    <property type="evidence" value="ECO:0007669"/>
    <property type="project" value="TreeGrafter"/>
</dbReference>
<dbReference type="PROSITE" id="PS50209">
    <property type="entry name" value="CARD"/>
    <property type="match status" value="1"/>
</dbReference>
<dbReference type="GO" id="GO:0072557">
    <property type="term" value="C:IPAF inflammasome complex"/>
    <property type="evidence" value="ECO:0007669"/>
    <property type="project" value="TreeGrafter"/>
</dbReference>
<dbReference type="InParanoid" id="A0A7N8X2X9"/>
<dbReference type="GO" id="GO:0006508">
    <property type="term" value="P:proteolysis"/>
    <property type="evidence" value="ECO:0007669"/>
    <property type="project" value="InterPro"/>
</dbReference>
<dbReference type="InterPro" id="IPR001315">
    <property type="entry name" value="CARD"/>
</dbReference>
<dbReference type="GeneTree" id="ENSGT00940000176951"/>
<dbReference type="GO" id="GO:0004197">
    <property type="term" value="F:cysteine-type endopeptidase activity"/>
    <property type="evidence" value="ECO:0007669"/>
    <property type="project" value="InterPro"/>
</dbReference>
<evidence type="ECO:0000259" key="1">
    <source>
        <dbReference type="PROSITE" id="PS50209"/>
    </source>
</evidence>
<dbReference type="AlphaFoldDB" id="A0A7N8X2X9"/>
<accession>A0A7N8X2X9</accession>
<sequence length="91" mass="10289">MTDQTSEILSSVRTQFVQKVSEPVLNQLLDFLLQQDVINQGEMESARAETRADRARAVIDMVRGKGTEASSVLIDRLCQLDRHLSRTLNLM</sequence>
<dbReference type="Ensembl" id="ENSMAMT00000042026.1">
    <property type="protein sequence ID" value="ENSMAMP00000043116.1"/>
    <property type="gene ID" value="ENSMAMG00000026861.1"/>
</dbReference>
<dbReference type="Pfam" id="PF00619">
    <property type="entry name" value="CARD"/>
    <property type="match status" value="1"/>
</dbReference>
<name>A0A7N8X2X9_9TELE</name>
<proteinExistence type="predicted"/>
<evidence type="ECO:0000313" key="3">
    <source>
        <dbReference type="Proteomes" id="UP000261640"/>
    </source>
</evidence>
<dbReference type="Proteomes" id="UP000261640">
    <property type="component" value="Unplaced"/>
</dbReference>
<evidence type="ECO:0000313" key="2">
    <source>
        <dbReference type="Ensembl" id="ENSMAMP00000043116.1"/>
    </source>
</evidence>
<reference evidence="2" key="1">
    <citation type="submission" date="2025-08" db="UniProtKB">
        <authorList>
            <consortium name="Ensembl"/>
        </authorList>
    </citation>
    <scope>IDENTIFICATION</scope>
</reference>
<keyword evidence="3" id="KW-1185">Reference proteome</keyword>
<dbReference type="Gene3D" id="1.10.533.10">
    <property type="entry name" value="Death Domain, Fas"/>
    <property type="match status" value="1"/>
</dbReference>
<dbReference type="PANTHER" id="PTHR47901">
    <property type="entry name" value="CASPASE RECRUITMENT DOMAIN-CONTAINING PROTEIN 18"/>
    <property type="match status" value="1"/>
</dbReference>
<dbReference type="GO" id="GO:0097169">
    <property type="term" value="C:AIM2 inflammasome complex"/>
    <property type="evidence" value="ECO:0007669"/>
    <property type="project" value="TreeGrafter"/>
</dbReference>
<reference evidence="2" key="2">
    <citation type="submission" date="2025-09" db="UniProtKB">
        <authorList>
            <consortium name="Ensembl"/>
        </authorList>
    </citation>
    <scope>IDENTIFICATION</scope>
</reference>